<proteinExistence type="predicted"/>
<organism evidence="1 2">
    <name type="scientific">Sorangium cellulosum</name>
    <name type="common">Polyangium cellulosum</name>
    <dbReference type="NCBI Taxonomy" id="56"/>
    <lineage>
        <taxon>Bacteria</taxon>
        <taxon>Pseudomonadati</taxon>
        <taxon>Myxococcota</taxon>
        <taxon>Polyangia</taxon>
        <taxon>Polyangiales</taxon>
        <taxon>Polyangiaceae</taxon>
        <taxon>Sorangium</taxon>
    </lineage>
</organism>
<protein>
    <submittedName>
        <fullName evidence="1">Uncharacterized protein</fullName>
    </submittedName>
</protein>
<accession>A0A150SM04</accession>
<reference evidence="1 2" key="1">
    <citation type="submission" date="2014-02" db="EMBL/GenBank/DDBJ databases">
        <title>The small core and large imbalanced accessory genome model reveals a collaborative survival strategy of Sorangium cellulosum strains in nature.</title>
        <authorList>
            <person name="Han K."/>
            <person name="Peng R."/>
            <person name="Blom J."/>
            <person name="Li Y.-Z."/>
        </authorList>
    </citation>
    <scope>NUCLEOTIDE SEQUENCE [LARGE SCALE GENOMIC DNA]</scope>
    <source>
        <strain evidence="1 2">So0149</strain>
    </source>
</reference>
<name>A0A150SM04_SORCE</name>
<dbReference type="AlphaFoldDB" id="A0A150SM04"/>
<sequence length="283" mass="30596">MLARGPPKIIAEGLDAEPNAVAESCEKAMLKIKRDQLLAFEAKAQRSFEDEMVSHLRGFAPGRCEELDDEQLRAAVRDGIVRADGYGFTNRGPLRLFLECMLMFGAHFDTDPQYPAFAARLRAKGEQMFRAQCIYDEIVEYQAVVLGKGGVNLRKALTALLALARSGGARVDDEGASMLSALTSSFPEKAAYVGRDGLRELIRRGRAGASGYGLQGARPETALVAAMFALGHGVARDWSYPTVQQALADVSVRETSASAARLESTLLSLVARTLADITKGAQR</sequence>
<evidence type="ECO:0000313" key="2">
    <source>
        <dbReference type="Proteomes" id="UP000075515"/>
    </source>
</evidence>
<comment type="caution">
    <text evidence="1">The sequence shown here is derived from an EMBL/GenBank/DDBJ whole genome shotgun (WGS) entry which is preliminary data.</text>
</comment>
<dbReference type="EMBL" id="JEMC01003521">
    <property type="protein sequence ID" value="KYF80685.1"/>
    <property type="molecule type" value="Genomic_DNA"/>
</dbReference>
<gene>
    <name evidence="1" type="ORF">BE18_23900</name>
</gene>
<dbReference type="Proteomes" id="UP000075515">
    <property type="component" value="Unassembled WGS sequence"/>
</dbReference>
<evidence type="ECO:0000313" key="1">
    <source>
        <dbReference type="EMBL" id="KYF80685.1"/>
    </source>
</evidence>